<dbReference type="Pfam" id="PF13374">
    <property type="entry name" value="TPR_10"/>
    <property type="match status" value="1"/>
</dbReference>
<dbReference type="CDD" id="cd23767">
    <property type="entry name" value="IQCD"/>
    <property type="match status" value="1"/>
</dbReference>
<keyword evidence="8" id="KW-1185">Reference proteome</keyword>
<evidence type="ECO:0000256" key="1">
    <source>
        <dbReference type="ARBA" id="ARBA00004496"/>
    </source>
</evidence>
<feature type="repeat" description="TPR" evidence="5">
    <location>
        <begin position="62"/>
        <end position="95"/>
    </location>
</feature>
<dbReference type="PROSITE" id="PS50096">
    <property type="entry name" value="IQ"/>
    <property type="match status" value="3"/>
</dbReference>
<evidence type="ECO:0000256" key="4">
    <source>
        <dbReference type="ARBA" id="ARBA00022860"/>
    </source>
</evidence>
<dbReference type="InterPro" id="IPR051185">
    <property type="entry name" value="ASPM"/>
</dbReference>
<protein>
    <submittedName>
        <fullName evidence="7">Uncharacterized protein</fullName>
    </submittedName>
</protein>
<dbReference type="SMART" id="SM00028">
    <property type="entry name" value="TPR"/>
    <property type="match status" value="4"/>
</dbReference>
<dbReference type="SUPFAM" id="SSF48452">
    <property type="entry name" value="TPR-like"/>
    <property type="match status" value="1"/>
</dbReference>
<dbReference type="GO" id="GO:0007051">
    <property type="term" value="P:spindle organization"/>
    <property type="evidence" value="ECO:0007669"/>
    <property type="project" value="TreeGrafter"/>
</dbReference>
<comment type="caution">
    <text evidence="7">The sequence shown here is derived from an EMBL/GenBank/DDBJ whole genome shotgun (WGS) entry which is preliminary data.</text>
</comment>
<keyword evidence="5" id="KW-0802">TPR repeat</keyword>
<dbReference type="GO" id="GO:0005516">
    <property type="term" value="F:calmodulin binding"/>
    <property type="evidence" value="ECO:0007669"/>
    <property type="project" value="UniProtKB-KW"/>
</dbReference>
<dbReference type="GO" id="GO:0005737">
    <property type="term" value="C:cytoplasm"/>
    <property type="evidence" value="ECO:0007669"/>
    <property type="project" value="UniProtKB-SubCell"/>
</dbReference>
<gene>
    <name evidence="7" type="ORF">BSTOLATCC_MIC59821</name>
</gene>
<evidence type="ECO:0000256" key="2">
    <source>
        <dbReference type="ARBA" id="ARBA00022490"/>
    </source>
</evidence>
<evidence type="ECO:0000313" key="8">
    <source>
        <dbReference type="Proteomes" id="UP001162131"/>
    </source>
</evidence>
<dbReference type="SMART" id="SM00015">
    <property type="entry name" value="IQ"/>
    <property type="match status" value="4"/>
</dbReference>
<reference evidence="7" key="1">
    <citation type="submission" date="2021-09" db="EMBL/GenBank/DDBJ databases">
        <authorList>
            <consortium name="AG Swart"/>
            <person name="Singh M."/>
            <person name="Singh A."/>
            <person name="Seah K."/>
            <person name="Emmerich C."/>
        </authorList>
    </citation>
    <scope>NUCLEOTIDE SEQUENCE</scope>
    <source>
        <strain evidence="7">ATCC30299</strain>
    </source>
</reference>
<dbReference type="InterPro" id="IPR027417">
    <property type="entry name" value="P-loop_NTPase"/>
</dbReference>
<evidence type="ECO:0000256" key="3">
    <source>
        <dbReference type="ARBA" id="ARBA00022737"/>
    </source>
</evidence>
<dbReference type="InterPro" id="IPR019734">
    <property type="entry name" value="TPR_rpt"/>
</dbReference>
<dbReference type="AlphaFoldDB" id="A0AAU9KA34"/>
<accession>A0AAU9KA34</accession>
<name>A0AAU9KA34_9CILI</name>
<dbReference type="Gene3D" id="1.25.40.10">
    <property type="entry name" value="Tetratricopeptide repeat domain"/>
    <property type="match status" value="1"/>
</dbReference>
<evidence type="ECO:0000256" key="5">
    <source>
        <dbReference type="PROSITE-ProRule" id="PRU00339"/>
    </source>
</evidence>
<feature type="compositionally biased region" description="Polar residues" evidence="6">
    <location>
        <begin position="224"/>
        <end position="239"/>
    </location>
</feature>
<dbReference type="GO" id="GO:0000922">
    <property type="term" value="C:spindle pole"/>
    <property type="evidence" value="ECO:0007669"/>
    <property type="project" value="TreeGrafter"/>
</dbReference>
<dbReference type="SUPFAM" id="SSF52540">
    <property type="entry name" value="P-loop containing nucleoside triphosphate hydrolases"/>
    <property type="match status" value="1"/>
</dbReference>
<comment type="subcellular location">
    <subcellularLocation>
        <location evidence="1">Cytoplasm</location>
    </subcellularLocation>
</comment>
<dbReference type="PANTHER" id="PTHR22706:SF1">
    <property type="entry name" value="ASSEMBLY FACTOR FOR SPINDLE MICROTUBULES"/>
    <property type="match status" value="1"/>
</dbReference>
<dbReference type="GO" id="GO:0000278">
    <property type="term" value="P:mitotic cell cycle"/>
    <property type="evidence" value="ECO:0007669"/>
    <property type="project" value="TreeGrafter"/>
</dbReference>
<dbReference type="PROSITE" id="PS50005">
    <property type="entry name" value="TPR"/>
    <property type="match status" value="1"/>
</dbReference>
<evidence type="ECO:0000313" key="7">
    <source>
        <dbReference type="EMBL" id="CAG9334016.1"/>
    </source>
</evidence>
<dbReference type="PANTHER" id="PTHR22706">
    <property type="entry name" value="ASSEMBLY FACTOR FOR SPINDLE MICROTUBULES"/>
    <property type="match status" value="1"/>
</dbReference>
<dbReference type="Proteomes" id="UP001162131">
    <property type="component" value="Unassembled WGS sequence"/>
</dbReference>
<dbReference type="InterPro" id="IPR000048">
    <property type="entry name" value="IQ_motif_EF-hand-BS"/>
</dbReference>
<organism evidence="7 8">
    <name type="scientific">Blepharisma stoltei</name>
    <dbReference type="NCBI Taxonomy" id="1481888"/>
    <lineage>
        <taxon>Eukaryota</taxon>
        <taxon>Sar</taxon>
        <taxon>Alveolata</taxon>
        <taxon>Ciliophora</taxon>
        <taxon>Postciliodesmatophora</taxon>
        <taxon>Heterotrichea</taxon>
        <taxon>Heterotrichida</taxon>
        <taxon>Blepharismidae</taxon>
        <taxon>Blepharisma</taxon>
    </lineage>
</organism>
<keyword evidence="2" id="KW-0963">Cytoplasm</keyword>
<keyword evidence="3" id="KW-0677">Repeat</keyword>
<dbReference type="GO" id="GO:0051295">
    <property type="term" value="P:establishment of meiotic spindle localization"/>
    <property type="evidence" value="ECO:0007669"/>
    <property type="project" value="TreeGrafter"/>
</dbReference>
<sequence length="548" mass="63048">MSLKFQETSLSVQLQELVLGCNKLAMDYLRQENFSSSFHLLRRAQDILSLPQSSTSKTKLLSITYNNLGCYYKKVGKLNIALQFLQKALDLSINSPVESTNLAGTHLNICAIKSQLGNHDSAVKSVTKAISLLSEAERYEKTENIVNTLAIAYYNAGIEYELLGFFAKAEEAYRLGIEKAKSNKTETHHVMDLLIKNYNALKAKYVVNNQKYNFEKINIKPNHQRANSTQSNRKYNLNGSLPAVRISSARPKERRQNTSFELSGDVNLENSLPNNRDIIKQTLKKNFKQKNSKKDILQDIAIIPPNPVVKNERARPVSGKARVKIRQNVSDKPFLNIEEKLKHIENQILELELKDESFREFLTGKEDFKINTPIKPPLANPAKSHLRSGRILIDKNKHAVTIQKYWRGYKARKYYLKLKTQIAEQKAKALLQKPQEKIFQEKKVNIPPLSQQRNPVRFIKSAKRFRPSVLASIPESKCETHDGKILLIQSHVRRFLAQRKYQKIIKSAIKIQSLIRQYQTRSLYEIIRSAAIFIQSVWRGYCVRKLLM</sequence>
<dbReference type="Gene3D" id="1.20.5.190">
    <property type="match status" value="2"/>
</dbReference>
<feature type="region of interest" description="Disordered" evidence="6">
    <location>
        <begin position="223"/>
        <end position="259"/>
    </location>
</feature>
<dbReference type="Pfam" id="PF00612">
    <property type="entry name" value="IQ"/>
    <property type="match status" value="4"/>
</dbReference>
<proteinExistence type="predicted"/>
<dbReference type="EMBL" id="CAJZBQ010000057">
    <property type="protein sequence ID" value="CAG9334016.1"/>
    <property type="molecule type" value="Genomic_DNA"/>
</dbReference>
<keyword evidence="4" id="KW-0112">Calmodulin-binding</keyword>
<evidence type="ECO:0000256" key="6">
    <source>
        <dbReference type="SAM" id="MobiDB-lite"/>
    </source>
</evidence>
<dbReference type="InterPro" id="IPR011990">
    <property type="entry name" value="TPR-like_helical_dom_sf"/>
</dbReference>